<proteinExistence type="predicted"/>
<gene>
    <name evidence="2" type="ORF">F8O05_13000</name>
</gene>
<feature type="region of interest" description="Disordered" evidence="1">
    <location>
        <begin position="11"/>
        <end position="80"/>
    </location>
</feature>
<dbReference type="OrthoDB" id="5124009at2"/>
<protein>
    <submittedName>
        <fullName evidence="2">Uncharacterized protein</fullName>
    </submittedName>
</protein>
<dbReference type="RefSeq" id="WP_158053183.1">
    <property type="nucleotide sequence ID" value="NZ_WBKB01000010.1"/>
</dbReference>
<keyword evidence="3" id="KW-1185">Reference proteome</keyword>
<sequence length="321" mass="34436">MFGWIRKLTQRAAVEESTDTSSLLAPDNSAAETHAQQAPLPRTDSIASSQAIEPAPRMVDVYTPEPMPEPPTSELPEPQLAESFEAPGTVEEEVVFEDDHTFTPVNSTERTSAFAAPATSVNTATVTVAETAVAEAPVTELENAAAEAEAIDERIEDASEAAAAIATETAEATEASTELEPSPLEAEFDGLLSAPSPRPAMPLSAHPNFAGLGLAQWEPIAPRLLEPEAALTPAAQEELIKLFDDLFGPCGRYRLEWRTDRRAGDDAMFAEIMTADLVRRVQNTIADVAELERPEPPKAIQAAFVDLEEDGDADEAFRQAS</sequence>
<accession>A0A7J5B9A1</accession>
<name>A0A7J5B9A1_9MICO</name>
<comment type="caution">
    <text evidence="2">The sequence shown here is derived from an EMBL/GenBank/DDBJ whole genome shotgun (WGS) entry which is preliminary data.</text>
</comment>
<evidence type="ECO:0000313" key="2">
    <source>
        <dbReference type="EMBL" id="KAB1641146.1"/>
    </source>
</evidence>
<dbReference type="EMBL" id="WBKB01000010">
    <property type="protein sequence ID" value="KAB1641146.1"/>
    <property type="molecule type" value="Genomic_DNA"/>
</dbReference>
<evidence type="ECO:0000256" key="1">
    <source>
        <dbReference type="SAM" id="MobiDB-lite"/>
    </source>
</evidence>
<reference evidence="2 3" key="1">
    <citation type="submission" date="2019-09" db="EMBL/GenBank/DDBJ databases">
        <title>Phylogeny of genus Pseudoclavibacter and closely related genus.</title>
        <authorList>
            <person name="Li Y."/>
        </authorList>
    </citation>
    <scope>NUCLEOTIDE SEQUENCE [LARGE SCALE GENOMIC DNA]</scope>
    <source>
        <strain evidence="2 3">KCTC 13959</strain>
    </source>
</reference>
<dbReference type="AlphaFoldDB" id="A0A7J5B9A1"/>
<dbReference type="Proteomes" id="UP000433493">
    <property type="component" value="Unassembled WGS sequence"/>
</dbReference>
<evidence type="ECO:0000313" key="3">
    <source>
        <dbReference type="Proteomes" id="UP000433493"/>
    </source>
</evidence>
<organism evidence="2 3">
    <name type="scientific">Gulosibacter chungangensis</name>
    <dbReference type="NCBI Taxonomy" id="979746"/>
    <lineage>
        <taxon>Bacteria</taxon>
        <taxon>Bacillati</taxon>
        <taxon>Actinomycetota</taxon>
        <taxon>Actinomycetes</taxon>
        <taxon>Micrococcales</taxon>
        <taxon>Microbacteriaceae</taxon>
        <taxon>Gulosibacter</taxon>
    </lineage>
</organism>